<reference evidence="1" key="2">
    <citation type="submission" date="2023-03" db="EMBL/GenBank/DDBJ databases">
        <authorList>
            <person name="Inwood S.N."/>
            <person name="Skelly J.G."/>
            <person name="Guhlin J."/>
            <person name="Harrop T.W.R."/>
            <person name="Goldson S.G."/>
            <person name="Dearden P.K."/>
        </authorList>
    </citation>
    <scope>NUCLEOTIDE SEQUENCE</scope>
    <source>
        <strain evidence="1">Irish</strain>
        <tissue evidence="1">Whole body</tissue>
    </source>
</reference>
<keyword evidence="2" id="KW-1185">Reference proteome</keyword>
<dbReference type="EMBL" id="JAQQBS010001422">
    <property type="protein sequence ID" value="KAK0166109.1"/>
    <property type="molecule type" value="Genomic_DNA"/>
</dbReference>
<proteinExistence type="predicted"/>
<protein>
    <submittedName>
        <fullName evidence="1">Uncharacterized protein</fullName>
    </submittedName>
</protein>
<dbReference type="Proteomes" id="UP001168990">
    <property type="component" value="Unassembled WGS sequence"/>
</dbReference>
<sequence>MAAHNFNSSKLDSRDLNNYCNDETLMIYKQIKWNLHSIQNLANEVNVKMQKVKQNMIITKKILDVIQSTNNEQ</sequence>
<organism evidence="1 2">
    <name type="scientific">Microctonus aethiopoides</name>
    <dbReference type="NCBI Taxonomy" id="144406"/>
    <lineage>
        <taxon>Eukaryota</taxon>
        <taxon>Metazoa</taxon>
        <taxon>Ecdysozoa</taxon>
        <taxon>Arthropoda</taxon>
        <taxon>Hexapoda</taxon>
        <taxon>Insecta</taxon>
        <taxon>Pterygota</taxon>
        <taxon>Neoptera</taxon>
        <taxon>Endopterygota</taxon>
        <taxon>Hymenoptera</taxon>
        <taxon>Apocrita</taxon>
        <taxon>Ichneumonoidea</taxon>
        <taxon>Braconidae</taxon>
        <taxon>Euphorinae</taxon>
        <taxon>Microctonus</taxon>
    </lineage>
</organism>
<accession>A0AA39FAR6</accession>
<evidence type="ECO:0000313" key="1">
    <source>
        <dbReference type="EMBL" id="KAK0166109.1"/>
    </source>
</evidence>
<evidence type="ECO:0000313" key="2">
    <source>
        <dbReference type="Proteomes" id="UP001168990"/>
    </source>
</evidence>
<comment type="caution">
    <text evidence="1">The sequence shown here is derived from an EMBL/GenBank/DDBJ whole genome shotgun (WGS) entry which is preliminary data.</text>
</comment>
<gene>
    <name evidence="1" type="ORF">PV328_004556</name>
</gene>
<name>A0AA39FAR6_9HYME</name>
<dbReference type="AlphaFoldDB" id="A0AA39FAR6"/>
<reference evidence="1" key="1">
    <citation type="journal article" date="2023" name="bioRxiv">
        <title>Scaffold-level genome assemblies of two parasitoid biocontrol wasps reveal the parthenogenesis mechanism and an associated novel virus.</title>
        <authorList>
            <person name="Inwood S."/>
            <person name="Skelly J."/>
            <person name="Guhlin J."/>
            <person name="Harrop T."/>
            <person name="Goldson S."/>
            <person name="Dearden P."/>
        </authorList>
    </citation>
    <scope>NUCLEOTIDE SEQUENCE</scope>
    <source>
        <strain evidence="1">Irish</strain>
        <tissue evidence="1">Whole body</tissue>
    </source>
</reference>